<dbReference type="Pfam" id="PF08843">
    <property type="entry name" value="AbiEii"/>
    <property type="match status" value="1"/>
</dbReference>
<comment type="caution">
    <text evidence="1">The sequence shown here is derived from an EMBL/GenBank/DDBJ whole genome shotgun (WGS) entry which is preliminary data.</text>
</comment>
<dbReference type="Gene3D" id="3.10.450.620">
    <property type="entry name" value="JHP933, nucleotidyltransferase-like core domain"/>
    <property type="match status" value="1"/>
</dbReference>
<reference evidence="1" key="1">
    <citation type="submission" date="2022-07" db="EMBL/GenBank/DDBJ databases">
        <title>Marinobacter iranensis a new bacterium isolate from a hipersaline lake in Iran.</title>
        <authorList>
            <person name="Mohammad A.M.A."/>
            <person name="Cristina S.-P."/>
            <person name="Antonio V."/>
        </authorList>
    </citation>
    <scope>NUCLEOTIDE SEQUENCE</scope>
    <source>
        <strain evidence="1">71-i</strain>
    </source>
</reference>
<evidence type="ECO:0000313" key="1">
    <source>
        <dbReference type="EMBL" id="MDF0750712.1"/>
    </source>
</evidence>
<proteinExistence type="predicted"/>
<accession>A0ABT5YAJ5</accession>
<organism evidence="1 2">
    <name type="scientific">Marinobacter iranensis</name>
    <dbReference type="NCBI Taxonomy" id="2962607"/>
    <lineage>
        <taxon>Bacteria</taxon>
        <taxon>Pseudomonadati</taxon>
        <taxon>Pseudomonadota</taxon>
        <taxon>Gammaproteobacteria</taxon>
        <taxon>Pseudomonadales</taxon>
        <taxon>Marinobacteraceae</taxon>
        <taxon>Marinobacter</taxon>
    </lineage>
</organism>
<dbReference type="Proteomes" id="UP001143391">
    <property type="component" value="Unassembled WGS sequence"/>
</dbReference>
<evidence type="ECO:0000313" key="2">
    <source>
        <dbReference type="Proteomes" id="UP001143391"/>
    </source>
</evidence>
<sequence length="304" mass="34342">MSLDKDVAEYLSREEGIDPAFIEKDWHAVRVLEALSGHSHEGITTIFTGGTSLSNGHGLLKRFSEDLDFRARIEGTHSASQLKKQKSSFRKGVIGVLREIEGISFGDGDIVVDGLGFKIQLAYPKEFETPQGIRPELQIEFSYTQPRLDPKHRPIASMIARYKDDPDETGFLCLSPVEIAADKFSSLVWRVHKRDREDEKDDPAMLRHLHDLSALKDMVEEDNALFVATTLDSFATDQERLNRRVSMALKDAALKASTIMQSDALYREEYQQFVDAMSYAPDDERIDFAQALDNFQKLANLLDA</sequence>
<dbReference type="RefSeq" id="WP_275706284.1">
    <property type="nucleotide sequence ID" value="NZ_JANCMW010000006.1"/>
</dbReference>
<gene>
    <name evidence="1" type="ORF">NLU14_10775</name>
</gene>
<protein>
    <submittedName>
        <fullName evidence="1">Nucleotidyl transferase AbiEii/AbiGii toxin family protein</fullName>
    </submittedName>
</protein>
<keyword evidence="1" id="KW-0808">Transferase</keyword>
<dbReference type="InterPro" id="IPR014942">
    <property type="entry name" value="AbiEii"/>
</dbReference>
<name>A0ABT5YAJ5_9GAMM</name>
<keyword evidence="2" id="KW-1185">Reference proteome</keyword>
<dbReference type="GO" id="GO:0016740">
    <property type="term" value="F:transferase activity"/>
    <property type="evidence" value="ECO:0007669"/>
    <property type="project" value="UniProtKB-KW"/>
</dbReference>
<dbReference type="EMBL" id="JANCMW010000006">
    <property type="protein sequence ID" value="MDF0750712.1"/>
    <property type="molecule type" value="Genomic_DNA"/>
</dbReference>